<keyword evidence="1" id="KW-0732">Signal</keyword>
<feature type="domain" description="Bacterial Ig-like" evidence="2">
    <location>
        <begin position="44"/>
        <end position="156"/>
    </location>
</feature>
<evidence type="ECO:0000259" key="2">
    <source>
        <dbReference type="Pfam" id="PF20251"/>
    </source>
</evidence>
<organism evidence="3 4">
    <name type="scientific">Ornithinibacillus hominis</name>
    <dbReference type="NCBI Taxonomy" id="2763055"/>
    <lineage>
        <taxon>Bacteria</taxon>
        <taxon>Bacillati</taxon>
        <taxon>Bacillota</taxon>
        <taxon>Bacilli</taxon>
        <taxon>Bacillales</taxon>
        <taxon>Bacillaceae</taxon>
        <taxon>Ornithinibacillus</taxon>
    </lineage>
</organism>
<dbReference type="RefSeq" id="WP_186871208.1">
    <property type="nucleotide sequence ID" value="NZ_JACOOL010000016.1"/>
</dbReference>
<feature type="chain" id="PRO_5039115871" description="Bacterial Ig-like domain-containing protein" evidence="1">
    <location>
        <begin position="21"/>
        <end position="159"/>
    </location>
</feature>
<sequence length="159" mass="18099">MKGILCSLLFLAICITLLSACDSDQVDETEDWEPTEYESVNSLDGVTMIVKEGTVSSTGLTVMFENKSDKRCIYSEDFLVEKKIEGKWYQVPFIPGASYGFGDPGYELNSSNVSDWTVDWEWLYGNLDSGEYRIVKRILDVREPGDYDEHNLFAEFTIN</sequence>
<feature type="signal peptide" evidence="1">
    <location>
        <begin position="1"/>
        <end position="20"/>
    </location>
</feature>
<dbReference type="Proteomes" id="UP000637359">
    <property type="component" value="Unassembled WGS sequence"/>
</dbReference>
<dbReference type="InterPro" id="IPR046878">
    <property type="entry name" value="Big_14"/>
</dbReference>
<reference evidence="3" key="1">
    <citation type="submission" date="2020-08" db="EMBL/GenBank/DDBJ databases">
        <title>Genome public.</title>
        <authorList>
            <person name="Liu C."/>
            <person name="Sun Q."/>
        </authorList>
    </citation>
    <scope>NUCLEOTIDE SEQUENCE</scope>
    <source>
        <strain evidence="3">BX22</strain>
    </source>
</reference>
<dbReference type="Pfam" id="PF20251">
    <property type="entry name" value="Big_14"/>
    <property type="match status" value="1"/>
</dbReference>
<proteinExistence type="predicted"/>
<accession>A0A923L8H1</accession>
<name>A0A923L8H1_9BACI</name>
<evidence type="ECO:0000313" key="3">
    <source>
        <dbReference type="EMBL" id="MBC5638502.1"/>
    </source>
</evidence>
<dbReference type="PROSITE" id="PS51257">
    <property type="entry name" value="PROKAR_LIPOPROTEIN"/>
    <property type="match status" value="1"/>
</dbReference>
<evidence type="ECO:0000313" key="4">
    <source>
        <dbReference type="Proteomes" id="UP000637359"/>
    </source>
</evidence>
<keyword evidence="4" id="KW-1185">Reference proteome</keyword>
<dbReference type="EMBL" id="JACOOL010000016">
    <property type="protein sequence ID" value="MBC5638502.1"/>
    <property type="molecule type" value="Genomic_DNA"/>
</dbReference>
<comment type="caution">
    <text evidence="3">The sequence shown here is derived from an EMBL/GenBank/DDBJ whole genome shotgun (WGS) entry which is preliminary data.</text>
</comment>
<gene>
    <name evidence="3" type="ORF">H8S33_17135</name>
</gene>
<protein>
    <recommendedName>
        <fullName evidence="2">Bacterial Ig-like domain-containing protein</fullName>
    </recommendedName>
</protein>
<evidence type="ECO:0000256" key="1">
    <source>
        <dbReference type="SAM" id="SignalP"/>
    </source>
</evidence>
<dbReference type="AlphaFoldDB" id="A0A923L8H1"/>